<comment type="caution">
    <text evidence="2">The sequence shown here is derived from an EMBL/GenBank/DDBJ whole genome shotgun (WGS) entry which is preliminary data.</text>
</comment>
<proteinExistence type="predicted"/>
<name>A0AAE0Y2V9_9GAST</name>
<keyword evidence="3" id="KW-1185">Reference proteome</keyword>
<evidence type="ECO:0000313" key="2">
    <source>
        <dbReference type="EMBL" id="KAK3729956.1"/>
    </source>
</evidence>
<sequence length="100" mass="10630">MYLVYLHGQWVSCVDIESSGQTSDVASQTELLAQTMVKEGRVAAVFTAGEDSSPQLQTSHGKGGARGEAVSKTGLHTHRTRQTSYPDHCLPTTAAVTPKA</sequence>
<evidence type="ECO:0000313" key="3">
    <source>
        <dbReference type="Proteomes" id="UP001283361"/>
    </source>
</evidence>
<protein>
    <submittedName>
        <fullName evidence="2">Uncharacterized protein</fullName>
    </submittedName>
</protein>
<feature type="region of interest" description="Disordered" evidence="1">
    <location>
        <begin position="48"/>
        <end position="100"/>
    </location>
</feature>
<gene>
    <name evidence="2" type="ORF">RRG08_051926</name>
</gene>
<dbReference type="AlphaFoldDB" id="A0AAE0Y2V9"/>
<reference evidence="2" key="1">
    <citation type="journal article" date="2023" name="G3 (Bethesda)">
        <title>A reference genome for the long-term kleptoplast-retaining sea slug Elysia crispata morphotype clarki.</title>
        <authorList>
            <person name="Eastman K.E."/>
            <person name="Pendleton A.L."/>
            <person name="Shaikh M.A."/>
            <person name="Suttiyut T."/>
            <person name="Ogas R."/>
            <person name="Tomko P."/>
            <person name="Gavelis G."/>
            <person name="Widhalm J.R."/>
            <person name="Wisecaver J.H."/>
        </authorList>
    </citation>
    <scope>NUCLEOTIDE SEQUENCE</scope>
    <source>
        <strain evidence="2">ECLA1</strain>
    </source>
</reference>
<dbReference type="Proteomes" id="UP001283361">
    <property type="component" value="Unassembled WGS sequence"/>
</dbReference>
<accession>A0AAE0Y2V9</accession>
<dbReference type="EMBL" id="JAWDGP010007099">
    <property type="protein sequence ID" value="KAK3729956.1"/>
    <property type="molecule type" value="Genomic_DNA"/>
</dbReference>
<organism evidence="2 3">
    <name type="scientific">Elysia crispata</name>
    <name type="common">lettuce slug</name>
    <dbReference type="NCBI Taxonomy" id="231223"/>
    <lineage>
        <taxon>Eukaryota</taxon>
        <taxon>Metazoa</taxon>
        <taxon>Spiralia</taxon>
        <taxon>Lophotrochozoa</taxon>
        <taxon>Mollusca</taxon>
        <taxon>Gastropoda</taxon>
        <taxon>Heterobranchia</taxon>
        <taxon>Euthyneura</taxon>
        <taxon>Panpulmonata</taxon>
        <taxon>Sacoglossa</taxon>
        <taxon>Placobranchoidea</taxon>
        <taxon>Plakobranchidae</taxon>
        <taxon>Elysia</taxon>
    </lineage>
</organism>
<feature type="compositionally biased region" description="Polar residues" evidence="1">
    <location>
        <begin position="50"/>
        <end position="60"/>
    </location>
</feature>
<evidence type="ECO:0000256" key="1">
    <source>
        <dbReference type="SAM" id="MobiDB-lite"/>
    </source>
</evidence>